<protein>
    <submittedName>
        <fullName evidence="1">Uncharacterized protein</fullName>
    </submittedName>
</protein>
<proteinExistence type="predicted"/>
<accession>E1TFI8</accession>
<name>E1TFI8_BURSG</name>
<dbReference type="AlphaFoldDB" id="E1TFI8"/>
<sequence>MRLDGAAYPVLVPGDGRFFQPGVEQVVEGLTGGDDLRAGVFAYRQQP</sequence>
<evidence type="ECO:0000313" key="1">
    <source>
        <dbReference type="EMBL" id="ADN60342.1"/>
    </source>
</evidence>
<organism evidence="1">
    <name type="scientific">Burkholderia sp. (strain CCGE1003)</name>
    <dbReference type="NCBI Taxonomy" id="640512"/>
    <lineage>
        <taxon>Bacteria</taxon>
        <taxon>Pseudomonadati</taxon>
        <taxon>Pseudomonadota</taxon>
        <taxon>Betaproteobacteria</taxon>
        <taxon>Burkholderiales</taxon>
        <taxon>Burkholderiaceae</taxon>
        <taxon>Burkholderia</taxon>
    </lineage>
</organism>
<dbReference type="HOGENOM" id="CLU_3165694_0_0_4"/>
<reference evidence="1" key="1">
    <citation type="submission" date="2010-09" db="EMBL/GenBank/DDBJ databases">
        <title>Complete sequence of chromosome2 of Burkholderia sp. CCGE1003.</title>
        <authorList>
            <consortium name="US DOE Joint Genome Institute"/>
            <person name="Lucas S."/>
            <person name="Copeland A."/>
            <person name="Lapidus A."/>
            <person name="Cheng J.-F."/>
            <person name="Bruce D."/>
            <person name="Goodwin L."/>
            <person name="Pitluck S."/>
            <person name="Daligault H."/>
            <person name="Davenport K."/>
            <person name="Detter J.C."/>
            <person name="Han C."/>
            <person name="Tapia R."/>
            <person name="Land M."/>
            <person name="Hauser L."/>
            <person name="Jeffries C."/>
            <person name="Kyrpides N."/>
            <person name="Ivanova N."/>
            <person name="Ovchinnikova G."/>
            <person name="Martinez-Romero E."/>
            <person name="Rogel M.A."/>
            <person name="Auchtung J."/>
            <person name="Tiedje J.M."/>
            <person name="Woyke T."/>
        </authorList>
    </citation>
    <scope>NUCLEOTIDE SEQUENCE</scope>
    <source>
        <strain evidence="1">CCGE1003</strain>
    </source>
</reference>
<dbReference type="EMBL" id="CP002218">
    <property type="protein sequence ID" value="ADN60342.1"/>
    <property type="molecule type" value="Genomic_DNA"/>
</dbReference>
<gene>
    <name evidence="1" type="ordered locus">BC1003_4409</name>
</gene>
<dbReference type="KEGG" id="bgf:BC1003_4409"/>